<name>A0A0G0PWP7_9BACT</name>
<organism evidence="1 2">
    <name type="scientific">Candidatus Woesebacteria bacterium GW2011_GWA1_39_8</name>
    <dbReference type="NCBI Taxonomy" id="1618552"/>
    <lineage>
        <taxon>Bacteria</taxon>
        <taxon>Candidatus Woeseibacteriota</taxon>
    </lineage>
</organism>
<proteinExistence type="predicted"/>
<sequence length="972" mass="110901">MENSRYYYANTMNETNTENQNYANNSDEFRLAISARADMRRRELAFDQELSTLTISDEDKTDYGEVIKALKGQSFLEAQNFSVEDYTDYATKYVDTAPNLAAQYYARAAQLEQLSGGDPSSLLAEARHFIDEGKSQGIPKTTPGDFLPDALVLGVQRQIIQNTVLPAPNEVARVIIDDPDLLDDYALVLPENQRTQFLGDLPEEDRIAASLRLDTAVSAVLETASVHTEDDAHQRDLVKYRTTKAFLKSLKSLSGEKYLGSETKFGDEWTTEQITETLSNLRGNDSLRLLRSMSERTTKDLKEVNKKITKEINKGVINPALEGKKKDEQLAFLKQKLDFPEDAELPLTDETIRELRGRWRDKLLQEKAENDPKMAEFIGFTATVLDTLVDTDESIRGGVLAMRFLEMTALPPEMFDHFCQKLVSREYFTPQLADYLTDSRNISVLKKVMGKYGTQFNTIIDTLHQIPNYSLADNELEIFAALSDLETLTPRIYYRYRSKSPEDRRKFAEQIRSLKPQFFRNVPIKSILHRHDQDILAEMVYHAYKPVDMTYDKVAEMLRNIPDCTEHLDGYNFPQDGYELNLTGPVNFVVEKGKSVDMSRLRNFRELLAGERVDREKPYAENFTQALQKLVLNEQTEGSNVRNPGQEELGVILSILNGEHRGQASFVHDFLDRFPQVTQQDAYGYLQGLGEIYGIFFDDNFKQTIAENLRQVPELSDGLTKLFSNTEFREALSQKMQTLGERIDWNVFERSLQQGRGLTRFLGNRGQETAQQFMATTVTRLIKTGYIETVRKEVHTEMNKFVATTDEGKVVRHGELKLFVTKNAASFFAKASAGLCTKEQIDPFTDWENLFNMPIVENEAVVRGMVEARIVDVKGKPSIVLRAVNPNADWVDKVNVPSLWEGILKTAHQFAQDNPDRVTDNIYIVQNDSWHPLSNRSQVSSYLEQRYIKSKPGVSLNLQVAANHSIEKVYRV</sequence>
<dbReference type="AlphaFoldDB" id="A0A0G0PWP7"/>
<protein>
    <submittedName>
        <fullName evidence="1">Uncharacterized protein</fullName>
    </submittedName>
</protein>
<dbReference type="Proteomes" id="UP000034793">
    <property type="component" value="Unassembled WGS sequence"/>
</dbReference>
<accession>A0A0G0PWP7</accession>
<reference evidence="1 2" key="1">
    <citation type="journal article" date="2015" name="Nature">
        <title>rRNA introns, odd ribosomes, and small enigmatic genomes across a large radiation of phyla.</title>
        <authorList>
            <person name="Brown C.T."/>
            <person name="Hug L.A."/>
            <person name="Thomas B.C."/>
            <person name="Sharon I."/>
            <person name="Castelle C.J."/>
            <person name="Singh A."/>
            <person name="Wilkins M.J."/>
            <person name="Williams K.H."/>
            <person name="Banfield J.F."/>
        </authorList>
    </citation>
    <scope>NUCLEOTIDE SEQUENCE [LARGE SCALE GENOMIC DNA]</scope>
</reference>
<comment type="caution">
    <text evidence="1">The sequence shown here is derived from an EMBL/GenBank/DDBJ whole genome shotgun (WGS) entry which is preliminary data.</text>
</comment>
<gene>
    <name evidence="1" type="ORF">UT61_C0029G0002</name>
</gene>
<dbReference type="EMBL" id="LBXL01000029">
    <property type="protein sequence ID" value="KKR29541.1"/>
    <property type="molecule type" value="Genomic_DNA"/>
</dbReference>
<evidence type="ECO:0000313" key="2">
    <source>
        <dbReference type="Proteomes" id="UP000034793"/>
    </source>
</evidence>
<evidence type="ECO:0000313" key="1">
    <source>
        <dbReference type="EMBL" id="KKR29541.1"/>
    </source>
</evidence>